<gene>
    <name evidence="8" type="ORF">CLUMA_CG004406</name>
</gene>
<sequence length="234" mass="26555">MNRFLCLFAIVVAVTNAQNYKCPNDKYGQYEDDVQCDKYYECRDGIAKERLCPDGLVFDPSIRKVNKCDQPFNVDCGDRTELQAPKGKNDFCPRKNGFFAHPDPSICEVFYTCIDGEYIENKCTGGLHFDEYTGTCVWPESANREGCVEGKKELKDGFQCANEKNKNDDSGQIIAHPHFAHSQDCQKFYVCLNGIEPRELGCADGEVFNDETKRCDAPNNVPGCEDWYKDDPKN</sequence>
<keyword evidence="2 6" id="KW-0732">Signal</keyword>
<keyword evidence="5" id="KW-0325">Glycoprotein</keyword>
<dbReference type="PANTHER" id="PTHR23301">
    <property type="entry name" value="CHITIN BINDING PERITROPHIN-A"/>
    <property type="match status" value="1"/>
</dbReference>
<dbReference type="STRING" id="568069.A0A1J1HX53"/>
<dbReference type="InterPro" id="IPR051940">
    <property type="entry name" value="Chitin_bind-dev_reg"/>
</dbReference>
<feature type="domain" description="Chitin-binding type-2" evidence="7">
    <location>
        <begin position="157"/>
        <end position="226"/>
    </location>
</feature>
<dbReference type="GO" id="GO:0008061">
    <property type="term" value="F:chitin binding"/>
    <property type="evidence" value="ECO:0007669"/>
    <property type="project" value="UniProtKB-KW"/>
</dbReference>
<dbReference type="Pfam" id="PF01607">
    <property type="entry name" value="CBM_14"/>
    <property type="match status" value="3"/>
</dbReference>
<feature type="chain" id="PRO_5012362523" evidence="6">
    <location>
        <begin position="18"/>
        <end position="234"/>
    </location>
</feature>
<proteinExistence type="predicted"/>
<feature type="domain" description="Chitin-binding type-2" evidence="7">
    <location>
        <begin position="19"/>
        <end position="78"/>
    </location>
</feature>
<evidence type="ECO:0000256" key="1">
    <source>
        <dbReference type="ARBA" id="ARBA00022669"/>
    </source>
</evidence>
<dbReference type="Proteomes" id="UP000183832">
    <property type="component" value="Unassembled WGS sequence"/>
</dbReference>
<dbReference type="Gene3D" id="2.170.140.10">
    <property type="entry name" value="Chitin binding domain"/>
    <property type="match status" value="3"/>
</dbReference>
<dbReference type="AlphaFoldDB" id="A0A1J1HX53"/>
<dbReference type="GO" id="GO:0005576">
    <property type="term" value="C:extracellular region"/>
    <property type="evidence" value="ECO:0007669"/>
    <property type="project" value="InterPro"/>
</dbReference>
<dbReference type="SMART" id="SM00494">
    <property type="entry name" value="ChtBD2"/>
    <property type="match status" value="3"/>
</dbReference>
<dbReference type="PANTHER" id="PTHR23301:SF110">
    <property type="entry name" value="LD43683P-RELATED"/>
    <property type="match status" value="1"/>
</dbReference>
<reference evidence="8 9" key="1">
    <citation type="submission" date="2015-04" db="EMBL/GenBank/DDBJ databases">
        <authorList>
            <person name="Syromyatnikov M.Y."/>
            <person name="Popov V.N."/>
        </authorList>
    </citation>
    <scope>NUCLEOTIDE SEQUENCE [LARGE SCALE GENOMIC DNA]</scope>
</reference>
<evidence type="ECO:0000256" key="2">
    <source>
        <dbReference type="ARBA" id="ARBA00022729"/>
    </source>
</evidence>
<dbReference type="InterPro" id="IPR036508">
    <property type="entry name" value="Chitin-bd_dom_sf"/>
</dbReference>
<evidence type="ECO:0000256" key="4">
    <source>
        <dbReference type="ARBA" id="ARBA00023157"/>
    </source>
</evidence>
<dbReference type="OrthoDB" id="439917at2759"/>
<keyword evidence="1" id="KW-0147">Chitin-binding</keyword>
<accession>A0A1J1HX53</accession>
<feature type="signal peptide" evidence="6">
    <location>
        <begin position="1"/>
        <end position="17"/>
    </location>
</feature>
<keyword evidence="3" id="KW-0677">Repeat</keyword>
<keyword evidence="4" id="KW-1015">Disulfide bond</keyword>
<feature type="domain" description="Chitin-binding type-2" evidence="7">
    <location>
        <begin position="89"/>
        <end position="149"/>
    </location>
</feature>
<dbReference type="EMBL" id="CVRI01000020">
    <property type="protein sequence ID" value="CRK90713.1"/>
    <property type="molecule type" value="Genomic_DNA"/>
</dbReference>
<evidence type="ECO:0000256" key="3">
    <source>
        <dbReference type="ARBA" id="ARBA00022737"/>
    </source>
</evidence>
<name>A0A1J1HX53_9DIPT</name>
<organism evidence="8 9">
    <name type="scientific">Clunio marinus</name>
    <dbReference type="NCBI Taxonomy" id="568069"/>
    <lineage>
        <taxon>Eukaryota</taxon>
        <taxon>Metazoa</taxon>
        <taxon>Ecdysozoa</taxon>
        <taxon>Arthropoda</taxon>
        <taxon>Hexapoda</taxon>
        <taxon>Insecta</taxon>
        <taxon>Pterygota</taxon>
        <taxon>Neoptera</taxon>
        <taxon>Endopterygota</taxon>
        <taxon>Diptera</taxon>
        <taxon>Nematocera</taxon>
        <taxon>Chironomoidea</taxon>
        <taxon>Chironomidae</taxon>
        <taxon>Clunio</taxon>
    </lineage>
</organism>
<evidence type="ECO:0000259" key="7">
    <source>
        <dbReference type="PROSITE" id="PS50940"/>
    </source>
</evidence>
<dbReference type="PROSITE" id="PS50940">
    <property type="entry name" value="CHIT_BIND_II"/>
    <property type="match status" value="3"/>
</dbReference>
<evidence type="ECO:0000313" key="9">
    <source>
        <dbReference type="Proteomes" id="UP000183832"/>
    </source>
</evidence>
<keyword evidence="9" id="KW-1185">Reference proteome</keyword>
<dbReference type="SUPFAM" id="SSF57625">
    <property type="entry name" value="Invertebrate chitin-binding proteins"/>
    <property type="match status" value="3"/>
</dbReference>
<protein>
    <submittedName>
        <fullName evidence="8">CLUMA_CG004406, isoform A</fullName>
    </submittedName>
</protein>
<evidence type="ECO:0000256" key="6">
    <source>
        <dbReference type="SAM" id="SignalP"/>
    </source>
</evidence>
<dbReference type="InterPro" id="IPR002557">
    <property type="entry name" value="Chitin-bd_dom"/>
</dbReference>
<evidence type="ECO:0000256" key="5">
    <source>
        <dbReference type="ARBA" id="ARBA00023180"/>
    </source>
</evidence>
<evidence type="ECO:0000313" key="8">
    <source>
        <dbReference type="EMBL" id="CRK90713.1"/>
    </source>
</evidence>